<feature type="transmembrane region" description="Helical" evidence="6">
    <location>
        <begin position="224"/>
        <end position="243"/>
    </location>
</feature>
<keyword evidence="9" id="KW-1185">Reference proteome</keyword>
<evidence type="ECO:0000256" key="3">
    <source>
        <dbReference type="ARBA" id="ARBA00022692"/>
    </source>
</evidence>
<evidence type="ECO:0000259" key="7">
    <source>
        <dbReference type="Pfam" id="PF00892"/>
    </source>
</evidence>
<reference evidence="8 9" key="1">
    <citation type="submission" date="2019-08" db="EMBL/GenBank/DDBJ databases">
        <title>Parahaliea maris sp. nov., isolated from the surface seawater.</title>
        <authorList>
            <person name="Liu Y."/>
        </authorList>
    </citation>
    <scope>NUCLEOTIDE SEQUENCE [LARGE SCALE GENOMIC DNA]</scope>
    <source>
        <strain evidence="8 9">HSLHS9</strain>
    </source>
</reference>
<evidence type="ECO:0000256" key="6">
    <source>
        <dbReference type="SAM" id="Phobius"/>
    </source>
</evidence>
<feature type="transmembrane region" description="Helical" evidence="6">
    <location>
        <begin position="138"/>
        <end position="158"/>
    </location>
</feature>
<dbReference type="EMBL" id="VRZA01000003">
    <property type="protein sequence ID" value="TXS94193.1"/>
    <property type="molecule type" value="Genomic_DNA"/>
</dbReference>
<dbReference type="Pfam" id="PF00892">
    <property type="entry name" value="EamA"/>
    <property type="match status" value="2"/>
</dbReference>
<dbReference type="InterPro" id="IPR000620">
    <property type="entry name" value="EamA_dom"/>
</dbReference>
<feature type="domain" description="EamA" evidence="7">
    <location>
        <begin position="166"/>
        <end position="295"/>
    </location>
</feature>
<keyword evidence="4 6" id="KW-1133">Transmembrane helix</keyword>
<feature type="transmembrane region" description="Helical" evidence="6">
    <location>
        <begin position="280"/>
        <end position="300"/>
    </location>
</feature>
<feature type="transmembrane region" description="Helical" evidence="6">
    <location>
        <begin position="26"/>
        <end position="46"/>
    </location>
</feature>
<evidence type="ECO:0000256" key="4">
    <source>
        <dbReference type="ARBA" id="ARBA00022989"/>
    </source>
</evidence>
<dbReference type="InterPro" id="IPR050638">
    <property type="entry name" value="AA-Vitamin_Transporters"/>
</dbReference>
<protein>
    <submittedName>
        <fullName evidence="8">DMT family transporter</fullName>
    </submittedName>
</protein>
<dbReference type="GO" id="GO:0016020">
    <property type="term" value="C:membrane"/>
    <property type="evidence" value="ECO:0007669"/>
    <property type="project" value="UniProtKB-SubCell"/>
</dbReference>
<evidence type="ECO:0000256" key="1">
    <source>
        <dbReference type="ARBA" id="ARBA00004141"/>
    </source>
</evidence>
<organism evidence="8 9">
    <name type="scientific">Parahaliea maris</name>
    <dbReference type="NCBI Taxonomy" id="2716870"/>
    <lineage>
        <taxon>Bacteria</taxon>
        <taxon>Pseudomonadati</taxon>
        <taxon>Pseudomonadota</taxon>
        <taxon>Gammaproteobacteria</taxon>
        <taxon>Cellvibrionales</taxon>
        <taxon>Halieaceae</taxon>
        <taxon>Parahaliea</taxon>
    </lineage>
</organism>
<name>A0A5C9A004_9GAMM</name>
<dbReference type="PANTHER" id="PTHR32322:SF2">
    <property type="entry name" value="EAMA DOMAIN-CONTAINING PROTEIN"/>
    <property type="match status" value="1"/>
</dbReference>
<feature type="transmembrane region" description="Helical" evidence="6">
    <location>
        <begin position="84"/>
        <end position="105"/>
    </location>
</feature>
<sequence length="310" mass="34107">MPWWLPLAAPMIRQPGLEAAVVNSRLIIIALVAVATMSAAPVLISATTANEVTIGFTRLAIATLVFTPMVLWQGRLWRLAPRQWRQLVVIGLVFAVHWLSYFASIKLSTPSIAALTITTYGVQYMLLAWFFNGERVAAVEWIAIACCFAGCLVVSPALSFDNATSKGIAVGLFSALLYAVLPLLHQRAEGVRTADRTWGQFFFALLFFLPLWPLSSWELQTADVYQLLTLALLCTVISHGLWVKSSTELPAIYSSMIYYLYLPLSMLESVLFLGESLTPQKILGAALVVGSSLALSLYRFRRAQLGKGES</sequence>
<evidence type="ECO:0000256" key="2">
    <source>
        <dbReference type="ARBA" id="ARBA00007362"/>
    </source>
</evidence>
<dbReference type="SUPFAM" id="SSF103481">
    <property type="entry name" value="Multidrug resistance efflux transporter EmrE"/>
    <property type="match status" value="2"/>
</dbReference>
<feature type="transmembrane region" description="Helical" evidence="6">
    <location>
        <begin position="111"/>
        <end position="131"/>
    </location>
</feature>
<dbReference type="Proteomes" id="UP000321039">
    <property type="component" value="Unassembled WGS sequence"/>
</dbReference>
<feature type="transmembrane region" description="Helical" evidence="6">
    <location>
        <begin position="196"/>
        <end position="212"/>
    </location>
</feature>
<accession>A0A5C9A004</accession>
<evidence type="ECO:0000256" key="5">
    <source>
        <dbReference type="ARBA" id="ARBA00023136"/>
    </source>
</evidence>
<feature type="transmembrane region" description="Helical" evidence="6">
    <location>
        <begin position="255"/>
        <end position="274"/>
    </location>
</feature>
<dbReference type="AlphaFoldDB" id="A0A5C9A004"/>
<dbReference type="InterPro" id="IPR037185">
    <property type="entry name" value="EmrE-like"/>
</dbReference>
<keyword evidence="5 6" id="KW-0472">Membrane</keyword>
<comment type="caution">
    <text evidence="8">The sequence shown here is derived from an EMBL/GenBank/DDBJ whole genome shotgun (WGS) entry which is preliminary data.</text>
</comment>
<comment type="subcellular location">
    <subcellularLocation>
        <location evidence="1">Membrane</location>
        <topology evidence="1">Multi-pass membrane protein</topology>
    </subcellularLocation>
</comment>
<feature type="transmembrane region" description="Helical" evidence="6">
    <location>
        <begin position="164"/>
        <end position="184"/>
    </location>
</feature>
<keyword evidence="3 6" id="KW-0812">Transmembrane</keyword>
<feature type="transmembrane region" description="Helical" evidence="6">
    <location>
        <begin position="52"/>
        <end position="72"/>
    </location>
</feature>
<evidence type="ECO:0000313" key="8">
    <source>
        <dbReference type="EMBL" id="TXS94193.1"/>
    </source>
</evidence>
<feature type="domain" description="EamA" evidence="7">
    <location>
        <begin position="27"/>
        <end position="155"/>
    </location>
</feature>
<gene>
    <name evidence="8" type="ORF">FV139_11390</name>
</gene>
<comment type="similarity">
    <text evidence="2">Belongs to the EamA transporter family.</text>
</comment>
<proteinExistence type="inferred from homology"/>
<dbReference type="PANTHER" id="PTHR32322">
    <property type="entry name" value="INNER MEMBRANE TRANSPORTER"/>
    <property type="match status" value="1"/>
</dbReference>
<evidence type="ECO:0000313" key="9">
    <source>
        <dbReference type="Proteomes" id="UP000321039"/>
    </source>
</evidence>